<evidence type="ECO:0000313" key="7">
    <source>
        <dbReference type="EMBL" id="PYI26042.1"/>
    </source>
</evidence>
<dbReference type="Gene3D" id="1.10.1200.10">
    <property type="entry name" value="ACP-like"/>
    <property type="match status" value="1"/>
</dbReference>
<dbReference type="AlphaFoldDB" id="A0A2V5HTM1"/>
<keyword evidence="1" id="KW-0596">Phosphopantetheine</keyword>
<dbReference type="InterPro" id="IPR009081">
    <property type="entry name" value="PP-bd_ACP"/>
</dbReference>
<dbReference type="InterPro" id="IPR006162">
    <property type="entry name" value="Ppantetheine_attach_site"/>
</dbReference>
<dbReference type="InterPro" id="IPR023213">
    <property type="entry name" value="CAT-like_dom_sf"/>
</dbReference>
<dbReference type="GO" id="GO:0044550">
    <property type="term" value="P:secondary metabolite biosynthetic process"/>
    <property type="evidence" value="ECO:0007669"/>
    <property type="project" value="TreeGrafter"/>
</dbReference>
<keyword evidence="7" id="KW-0012">Acyltransferase</keyword>
<dbReference type="GO" id="GO:0031177">
    <property type="term" value="F:phosphopantetheine binding"/>
    <property type="evidence" value="ECO:0007669"/>
    <property type="project" value="InterPro"/>
</dbReference>
<dbReference type="SMART" id="SM00823">
    <property type="entry name" value="PKS_PP"/>
    <property type="match status" value="1"/>
</dbReference>
<evidence type="ECO:0000256" key="4">
    <source>
        <dbReference type="ARBA" id="ARBA00029454"/>
    </source>
</evidence>
<reference evidence="7 8" key="1">
    <citation type="submission" date="2018-02" db="EMBL/GenBank/DDBJ databases">
        <title>The genomes of Aspergillus section Nigri reveals drivers in fungal speciation.</title>
        <authorList>
            <consortium name="DOE Joint Genome Institute"/>
            <person name="Vesth T.C."/>
            <person name="Nybo J."/>
            <person name="Theobald S."/>
            <person name="Brandl J."/>
            <person name="Frisvad J.C."/>
            <person name="Nielsen K.F."/>
            <person name="Lyhne E.K."/>
            <person name="Kogle M.E."/>
            <person name="Kuo A."/>
            <person name="Riley R."/>
            <person name="Clum A."/>
            <person name="Nolan M."/>
            <person name="Lipzen A."/>
            <person name="Salamov A."/>
            <person name="Henrissat B."/>
            <person name="Wiebenga A."/>
            <person name="De vries R.P."/>
            <person name="Grigoriev I.V."/>
            <person name="Mortensen U.H."/>
            <person name="Andersen M.R."/>
            <person name="Baker S.E."/>
        </authorList>
    </citation>
    <scope>NUCLEOTIDE SEQUENCE [LARGE SCALE GENOMIC DNA]</scope>
    <source>
        <strain evidence="7 8">CBS 114.80</strain>
    </source>
</reference>
<comment type="similarity">
    <text evidence="4">Belongs to the NRP synthetase family.</text>
</comment>
<keyword evidence="8" id="KW-1185">Reference proteome</keyword>
<dbReference type="Pfam" id="PF00550">
    <property type="entry name" value="PP-binding"/>
    <property type="match status" value="1"/>
</dbReference>
<evidence type="ECO:0000256" key="3">
    <source>
        <dbReference type="ARBA" id="ARBA00022598"/>
    </source>
</evidence>
<gene>
    <name evidence="7" type="ORF">BP00DRAFT_356967</name>
</gene>
<dbReference type="PANTHER" id="PTHR45527:SF1">
    <property type="entry name" value="FATTY ACID SYNTHASE"/>
    <property type="match status" value="1"/>
</dbReference>
<sequence>MERRLQQLWATVLGLDDPSVIAADASFFRIGGDSIAAIRLSQRASEDGLALTAADIFRKPRLCDLALLVREGNATSYHEPRPFSLMSARGSGSAESNRLPDDLAARIGPLLEWPQHHIADVYPTTDLQNHYVSAAVDAHRGEVEYIYMDLPRGVDLARVQRSCLALWRHLDILRTVFIVDPQTRQPLQVVLNNVEPEIEVRHTEGDLRAACEQVYREDLHRPLYLGRSFTRFFITANRASGDARLTLRLSHAQYDGFSLPIIFSLFAAFHRDDTPPPAAPKFAGYLRHVQKQRHAAEPYWRRLLEGSCITQTRHLSGLDGACRPNQHHGQLVQSKSTVPAPPARPGSTPATVFTTLCARTLAQLTGVRDVVFGNIVSGRATLPTALQTVAGPCVNTIPVRLRVEPEQSLTQQLATVHAQHIYSLPFETSQFSEIAAHCTDWPGDARAPGLVVQFQNLDNLEHDPGTAMHDTTGGGGGTLAAYERPAADRLVDSDCLFILAKPVRDAWELSVAASDKLHTQATLDAVLDALCSQVEMVARGD</sequence>
<feature type="domain" description="Carrier" evidence="6">
    <location>
        <begin position="1"/>
        <end position="73"/>
    </location>
</feature>
<dbReference type="InterPro" id="IPR036736">
    <property type="entry name" value="ACP-like_sf"/>
</dbReference>
<dbReference type="GO" id="GO:0016874">
    <property type="term" value="F:ligase activity"/>
    <property type="evidence" value="ECO:0007669"/>
    <property type="project" value="UniProtKB-KW"/>
</dbReference>
<dbReference type="SUPFAM" id="SSF47336">
    <property type="entry name" value="ACP-like"/>
    <property type="match status" value="1"/>
</dbReference>
<dbReference type="PROSITE" id="PS50075">
    <property type="entry name" value="CARRIER"/>
    <property type="match status" value="1"/>
</dbReference>
<feature type="region of interest" description="Disordered" evidence="5">
    <location>
        <begin position="326"/>
        <end position="346"/>
    </location>
</feature>
<keyword evidence="7" id="KW-0808">Transferase</keyword>
<dbReference type="EMBL" id="KZ825614">
    <property type="protein sequence ID" value="PYI26042.1"/>
    <property type="molecule type" value="Genomic_DNA"/>
</dbReference>
<dbReference type="SUPFAM" id="SSF52777">
    <property type="entry name" value="CoA-dependent acyltransferases"/>
    <property type="match status" value="2"/>
</dbReference>
<dbReference type="GO" id="GO:0043041">
    <property type="term" value="P:amino acid activation for nonribosomal peptide biosynthetic process"/>
    <property type="evidence" value="ECO:0007669"/>
    <property type="project" value="TreeGrafter"/>
</dbReference>
<organism evidence="7 8">
    <name type="scientific">Aspergillus indologenus CBS 114.80</name>
    <dbReference type="NCBI Taxonomy" id="1450541"/>
    <lineage>
        <taxon>Eukaryota</taxon>
        <taxon>Fungi</taxon>
        <taxon>Dikarya</taxon>
        <taxon>Ascomycota</taxon>
        <taxon>Pezizomycotina</taxon>
        <taxon>Eurotiomycetes</taxon>
        <taxon>Eurotiomycetidae</taxon>
        <taxon>Eurotiales</taxon>
        <taxon>Aspergillaceae</taxon>
        <taxon>Aspergillus</taxon>
        <taxon>Aspergillus subgen. Circumdati</taxon>
    </lineage>
</organism>
<dbReference type="InterPro" id="IPR001242">
    <property type="entry name" value="Condensation_dom"/>
</dbReference>
<accession>A0A2V5HTM1</accession>
<dbReference type="InterPro" id="IPR020806">
    <property type="entry name" value="PKS_PP-bd"/>
</dbReference>
<dbReference type="Gene3D" id="3.30.559.10">
    <property type="entry name" value="Chloramphenicol acetyltransferase-like domain"/>
    <property type="match status" value="1"/>
</dbReference>
<dbReference type="PANTHER" id="PTHR45527">
    <property type="entry name" value="NONRIBOSOMAL PEPTIDE SYNTHETASE"/>
    <property type="match status" value="1"/>
</dbReference>
<keyword evidence="3" id="KW-0436">Ligase</keyword>
<dbReference type="GO" id="GO:0005737">
    <property type="term" value="C:cytoplasm"/>
    <property type="evidence" value="ECO:0007669"/>
    <property type="project" value="TreeGrafter"/>
</dbReference>
<evidence type="ECO:0000256" key="5">
    <source>
        <dbReference type="SAM" id="MobiDB-lite"/>
    </source>
</evidence>
<name>A0A2V5HTM1_9EURO</name>
<evidence type="ECO:0000259" key="6">
    <source>
        <dbReference type="PROSITE" id="PS50075"/>
    </source>
</evidence>
<proteinExistence type="inferred from homology"/>
<evidence type="ECO:0000256" key="1">
    <source>
        <dbReference type="ARBA" id="ARBA00022450"/>
    </source>
</evidence>
<dbReference type="Gene3D" id="3.30.559.30">
    <property type="entry name" value="Nonribosomal peptide synthetase, condensation domain"/>
    <property type="match status" value="1"/>
</dbReference>
<dbReference type="PROSITE" id="PS00012">
    <property type="entry name" value="PHOSPHOPANTETHEINE"/>
    <property type="match status" value="1"/>
</dbReference>
<protein>
    <submittedName>
        <fullName evidence="7">CoA-dependent acyltransferase</fullName>
    </submittedName>
</protein>
<evidence type="ECO:0000256" key="2">
    <source>
        <dbReference type="ARBA" id="ARBA00022553"/>
    </source>
</evidence>
<dbReference type="Proteomes" id="UP000248817">
    <property type="component" value="Unassembled WGS sequence"/>
</dbReference>
<keyword evidence="2" id="KW-0597">Phosphoprotein</keyword>
<dbReference type="GO" id="GO:0016746">
    <property type="term" value="F:acyltransferase activity"/>
    <property type="evidence" value="ECO:0007669"/>
    <property type="project" value="UniProtKB-KW"/>
</dbReference>
<feature type="compositionally biased region" description="Polar residues" evidence="5">
    <location>
        <begin position="327"/>
        <end position="337"/>
    </location>
</feature>
<evidence type="ECO:0000313" key="8">
    <source>
        <dbReference type="Proteomes" id="UP000248817"/>
    </source>
</evidence>
<dbReference type="Pfam" id="PF00668">
    <property type="entry name" value="Condensation"/>
    <property type="match status" value="1"/>
</dbReference>